<dbReference type="EMBL" id="QFVR01000004">
    <property type="protein sequence ID" value="PWI26102.1"/>
    <property type="molecule type" value="Genomic_DNA"/>
</dbReference>
<evidence type="ECO:0008006" key="3">
    <source>
        <dbReference type="Google" id="ProtNLM"/>
    </source>
</evidence>
<dbReference type="RefSeq" id="WP_109305125.1">
    <property type="nucleotide sequence ID" value="NZ_BJUF01000043.1"/>
</dbReference>
<dbReference type="PANTHER" id="PTHR39180">
    <property type="match status" value="1"/>
</dbReference>
<proteinExistence type="predicted"/>
<dbReference type="AlphaFoldDB" id="A0A2U3ANJ4"/>
<name>A0A2U3ANJ4_9BACL</name>
<comment type="caution">
    <text evidence="1">The sequence shown here is derived from an EMBL/GenBank/DDBJ whole genome shotgun (WGS) entry which is preliminary data.</text>
</comment>
<evidence type="ECO:0000313" key="2">
    <source>
        <dbReference type="Proteomes" id="UP000245938"/>
    </source>
</evidence>
<dbReference type="Pfam" id="PF07849">
    <property type="entry name" value="DUF1641"/>
    <property type="match status" value="1"/>
</dbReference>
<dbReference type="InterPro" id="IPR012440">
    <property type="entry name" value="DUF1641"/>
</dbReference>
<accession>A0A2U3ANJ4</accession>
<dbReference type="Proteomes" id="UP000245938">
    <property type="component" value="Unassembled WGS sequence"/>
</dbReference>
<dbReference type="OrthoDB" id="2374761at2"/>
<organism evidence="1 2">
    <name type="scientific">Kurthia sibirica</name>
    <dbReference type="NCBI Taxonomy" id="202750"/>
    <lineage>
        <taxon>Bacteria</taxon>
        <taxon>Bacillati</taxon>
        <taxon>Bacillota</taxon>
        <taxon>Bacilli</taxon>
        <taxon>Bacillales</taxon>
        <taxon>Caryophanaceae</taxon>
        <taxon>Kurthia</taxon>
    </lineage>
</organism>
<gene>
    <name evidence="1" type="ORF">DEX24_04025</name>
</gene>
<dbReference type="PANTHER" id="PTHR39180:SF2">
    <property type="entry name" value="DUF1641 DOMAIN-CONTAINING PROTEIN"/>
    <property type="match status" value="1"/>
</dbReference>
<reference evidence="1 2" key="1">
    <citation type="submission" date="2018-05" db="EMBL/GenBank/DDBJ databases">
        <title>Kurthia sibirica genome sequence.</title>
        <authorList>
            <person name="Maclea K.S."/>
            <person name="Goen A.E."/>
        </authorList>
    </citation>
    <scope>NUCLEOTIDE SEQUENCE [LARGE SCALE GENOMIC DNA]</scope>
    <source>
        <strain evidence="1 2">ATCC 49154</strain>
    </source>
</reference>
<sequence length="141" mass="15437">MSEKTTQSEQPAVSQEQLDVLDQLLKPEVQASLTTLVDQLPKLTEMMTTLTKAYDVAQTLATDHTFRADAIGTVTEMATPVVKTAKDIAATAIEAKDRAADNQETIGLFGMLKLLKDPQVQGIFRFANAFLEVSKEHKATK</sequence>
<evidence type="ECO:0000313" key="1">
    <source>
        <dbReference type="EMBL" id="PWI26102.1"/>
    </source>
</evidence>
<keyword evidence="2" id="KW-1185">Reference proteome</keyword>
<protein>
    <recommendedName>
        <fullName evidence="3">DUF1641 domain-containing protein</fullName>
    </recommendedName>
</protein>